<dbReference type="AlphaFoldDB" id="A0ABD3Q7Z7"/>
<dbReference type="SUPFAM" id="SSF144232">
    <property type="entry name" value="HIT/MYND zinc finger-like"/>
    <property type="match status" value="1"/>
</dbReference>
<dbReference type="Pfam" id="PF01753">
    <property type="entry name" value="zf-MYND"/>
    <property type="match status" value="1"/>
</dbReference>
<evidence type="ECO:0000256" key="2">
    <source>
        <dbReference type="ARBA" id="ARBA00022771"/>
    </source>
</evidence>
<comment type="caution">
    <text evidence="6">The sequence shown here is derived from an EMBL/GenBank/DDBJ whole genome shotgun (WGS) entry which is preliminary data.</text>
</comment>
<keyword evidence="1" id="KW-0479">Metal-binding</keyword>
<dbReference type="Proteomes" id="UP001530400">
    <property type="component" value="Unassembled WGS sequence"/>
</dbReference>
<gene>
    <name evidence="6" type="ORF">ACHAWO_006509</name>
</gene>
<keyword evidence="7" id="KW-1185">Reference proteome</keyword>
<accession>A0ABD3Q7Z7</accession>
<protein>
    <recommendedName>
        <fullName evidence="5">MYND-type domain-containing protein</fullName>
    </recommendedName>
</protein>
<dbReference type="InterPro" id="IPR002893">
    <property type="entry name" value="Znf_MYND"/>
</dbReference>
<dbReference type="GO" id="GO:0008270">
    <property type="term" value="F:zinc ion binding"/>
    <property type="evidence" value="ECO:0007669"/>
    <property type="project" value="UniProtKB-KW"/>
</dbReference>
<evidence type="ECO:0000256" key="4">
    <source>
        <dbReference type="PROSITE-ProRule" id="PRU00134"/>
    </source>
</evidence>
<evidence type="ECO:0000256" key="3">
    <source>
        <dbReference type="ARBA" id="ARBA00022833"/>
    </source>
</evidence>
<feature type="domain" description="MYND-type" evidence="5">
    <location>
        <begin position="237"/>
        <end position="277"/>
    </location>
</feature>
<evidence type="ECO:0000256" key="1">
    <source>
        <dbReference type="ARBA" id="ARBA00022723"/>
    </source>
</evidence>
<dbReference type="Gene3D" id="6.10.140.2220">
    <property type="match status" value="1"/>
</dbReference>
<dbReference type="InterPro" id="IPR036770">
    <property type="entry name" value="Ankyrin_rpt-contain_sf"/>
</dbReference>
<dbReference type="EMBL" id="JALLPJ020000365">
    <property type="protein sequence ID" value="KAL3794265.1"/>
    <property type="molecule type" value="Genomic_DNA"/>
</dbReference>
<evidence type="ECO:0000259" key="5">
    <source>
        <dbReference type="PROSITE" id="PS50865"/>
    </source>
</evidence>
<sequence length="400" mass="45405">MRLSPLLLIVSMGKGIGIVGGKQQRHQDVAKLLLRAGANPLAKDVFGNTVVHYGAGTLATQMTLEVADMCIRAAKSHHLSGKDVKLHSLNTESMNGKVGVAGGYDPDSERRAVYLLEEKREVWIKIENMALAQDDKLEKYPPLTDIQDRMGTISLHELCMPPQVSGMQEKYEAGLFLLKKHRTSIYIQEKDGVTPFEMCSGLGQRMGAWRIAQLVMEVAAETGREAKKKKKVTERTCTKCKTSLQKSPLVCSLCIMVSYCGKDCQIAHWREGHKAEMRQNRSAIRREKSKDRFHAELSDWQQFYRRKVYEAKWRQMQRTIHSENKTQASGDDSPLLLYDQTRACQFEIYPTNSGYEKILDAVRNEPAYQGRKTYMKAAFDDNNLCAMFPSTEGVKAHYNW</sequence>
<dbReference type="Gene3D" id="1.25.40.20">
    <property type="entry name" value="Ankyrin repeat-containing domain"/>
    <property type="match status" value="1"/>
</dbReference>
<dbReference type="SUPFAM" id="SSF48403">
    <property type="entry name" value="Ankyrin repeat"/>
    <property type="match status" value="1"/>
</dbReference>
<keyword evidence="2 4" id="KW-0863">Zinc-finger</keyword>
<keyword evidence="3" id="KW-0862">Zinc</keyword>
<evidence type="ECO:0000313" key="6">
    <source>
        <dbReference type="EMBL" id="KAL3794265.1"/>
    </source>
</evidence>
<proteinExistence type="predicted"/>
<evidence type="ECO:0000313" key="7">
    <source>
        <dbReference type="Proteomes" id="UP001530400"/>
    </source>
</evidence>
<organism evidence="6 7">
    <name type="scientific">Cyclotella atomus</name>
    <dbReference type="NCBI Taxonomy" id="382360"/>
    <lineage>
        <taxon>Eukaryota</taxon>
        <taxon>Sar</taxon>
        <taxon>Stramenopiles</taxon>
        <taxon>Ochrophyta</taxon>
        <taxon>Bacillariophyta</taxon>
        <taxon>Coscinodiscophyceae</taxon>
        <taxon>Thalassiosirophycidae</taxon>
        <taxon>Stephanodiscales</taxon>
        <taxon>Stephanodiscaceae</taxon>
        <taxon>Cyclotella</taxon>
    </lineage>
</organism>
<name>A0ABD3Q7Z7_9STRA</name>
<reference evidence="6 7" key="1">
    <citation type="submission" date="2024-10" db="EMBL/GenBank/DDBJ databases">
        <title>Updated reference genomes for cyclostephanoid diatoms.</title>
        <authorList>
            <person name="Roberts W.R."/>
            <person name="Alverson A.J."/>
        </authorList>
    </citation>
    <scope>NUCLEOTIDE SEQUENCE [LARGE SCALE GENOMIC DNA]</scope>
    <source>
        <strain evidence="6 7">AJA010-31</strain>
    </source>
</reference>
<dbReference type="PROSITE" id="PS50865">
    <property type="entry name" value="ZF_MYND_2"/>
    <property type="match status" value="1"/>
</dbReference>